<dbReference type="EnsemblPlants" id="evm.model.03.1372">
    <property type="protein sequence ID" value="cds.evm.model.03.1372"/>
    <property type="gene ID" value="evm.TU.03.1372"/>
</dbReference>
<dbReference type="GO" id="GO:0003676">
    <property type="term" value="F:nucleic acid binding"/>
    <property type="evidence" value="ECO:0007669"/>
    <property type="project" value="InterPro"/>
</dbReference>
<protein>
    <recommendedName>
        <fullName evidence="2">Reverse transcriptase domain-containing protein</fullName>
    </recommendedName>
</protein>
<dbReference type="EMBL" id="UZAU01000298">
    <property type="status" value="NOT_ANNOTATED_CDS"/>
    <property type="molecule type" value="Genomic_DNA"/>
</dbReference>
<evidence type="ECO:0000256" key="1">
    <source>
        <dbReference type="SAM" id="Phobius"/>
    </source>
</evidence>
<dbReference type="InterPro" id="IPR026960">
    <property type="entry name" value="RVT-Znf"/>
</dbReference>
<dbReference type="PANTHER" id="PTHR33116">
    <property type="entry name" value="REVERSE TRANSCRIPTASE ZINC-BINDING DOMAIN-CONTAINING PROTEIN-RELATED-RELATED"/>
    <property type="match status" value="1"/>
</dbReference>
<dbReference type="InterPro" id="IPR043502">
    <property type="entry name" value="DNA/RNA_pol_sf"/>
</dbReference>
<keyword evidence="1" id="KW-0812">Transmembrane</keyword>
<dbReference type="InterPro" id="IPR000477">
    <property type="entry name" value="RT_dom"/>
</dbReference>
<keyword evidence="1" id="KW-0472">Membrane</keyword>
<dbReference type="InterPro" id="IPR002156">
    <property type="entry name" value="RNaseH_domain"/>
</dbReference>
<keyword evidence="1" id="KW-1133">Transmembrane helix</keyword>
<dbReference type="PANTHER" id="PTHR33116:SF84">
    <property type="entry name" value="RNA-DIRECTED DNA POLYMERASE"/>
    <property type="match status" value="1"/>
</dbReference>
<dbReference type="CDD" id="cd01650">
    <property type="entry name" value="RT_nLTR_like"/>
    <property type="match status" value="1"/>
</dbReference>
<dbReference type="InterPro" id="IPR044730">
    <property type="entry name" value="RNase_H-like_dom_plant"/>
</dbReference>
<dbReference type="SUPFAM" id="SSF56672">
    <property type="entry name" value="DNA/RNA polymerases"/>
    <property type="match status" value="1"/>
</dbReference>
<dbReference type="PROSITE" id="PS50878">
    <property type="entry name" value="RT_POL"/>
    <property type="match status" value="1"/>
</dbReference>
<sequence length="810" mass="91703">MDSLVSSFKITGRLLEMTYVKLFCPSWTQIATKLLSSKINNILPEIISHSQGGFVKGRFIGHNILICQDLVRHYGRKANKPCCMIKLDLQKAYDTIERGLIAEMLTGKRGIRQGDPMSPLLFVLGMEYLSRLMLKIGEKEDFRFHDRCSELKLNHLAFADDVLLFCHGDFRSILYMLQALKTFSLTSGLQPNASKTAIYCSNMQNGTVNHIIQLSGFIKQDMPFTYLGIPISGKKIYGKECDLLAEGMTARIKSWSSRNLSFATRITLINSVLTAIQAYWSQMMILPKKVLRSIEAICRDFLWKGQALFQGGSVAWNNEAAENSKYLGLPSTVGRNKNVVFGYVKDKVHKRIQTWDNKFLSRAGKEVLIKSVVQALPDYTMNVFLIPVGICNDIERAISQFWWRSSSKKGIHWMNWDKLSAHKANGGMGFRDLRDFNLALLAKQGWRLLTCGDTLMGKIFKARYFSTGSFLTATLGSNPSYIWRSVLEAQELVRAGVRKMVGDGSTTNILMDPWLADELNPFIESRHPALVGNLVKSLMKPDEIEWDDEVISNVLTERDQSLVFKIPLSQHHVNDTWCWMKEDHGLFMVKNAYALQQEIKGSNGMTANSGFWKQLWQLKLPPKVLNFLLRVSTNCLPTWFQLMTKHVPINTHCSFCDAAPETPLHVLLGSRKVWTDGLWPSDWRHPCCVGRFGSTEMNWFGMLKNRRRFGIGLVARTAAGIVLQAKTMSKVGILKPHVVEAIGIKEALSWIKANAWTNVVVESDCLRVIRDIQKFKYMASPYGHIISECMTLCSGIVGVSFNFVKRSANK</sequence>
<dbReference type="Pfam" id="PF00078">
    <property type="entry name" value="RVT_1"/>
    <property type="match status" value="1"/>
</dbReference>
<evidence type="ECO:0000313" key="3">
    <source>
        <dbReference type="EnsemblPlants" id="cds.evm.model.03.1372"/>
    </source>
</evidence>
<accession>A0A803P512</accession>
<feature type="domain" description="Reverse transcriptase" evidence="2">
    <location>
        <begin position="1"/>
        <end position="231"/>
    </location>
</feature>
<organism evidence="3 4">
    <name type="scientific">Cannabis sativa</name>
    <name type="common">Hemp</name>
    <name type="synonym">Marijuana</name>
    <dbReference type="NCBI Taxonomy" id="3483"/>
    <lineage>
        <taxon>Eukaryota</taxon>
        <taxon>Viridiplantae</taxon>
        <taxon>Streptophyta</taxon>
        <taxon>Embryophyta</taxon>
        <taxon>Tracheophyta</taxon>
        <taxon>Spermatophyta</taxon>
        <taxon>Magnoliopsida</taxon>
        <taxon>eudicotyledons</taxon>
        <taxon>Gunneridae</taxon>
        <taxon>Pentapetalae</taxon>
        <taxon>rosids</taxon>
        <taxon>fabids</taxon>
        <taxon>Rosales</taxon>
        <taxon>Cannabaceae</taxon>
        <taxon>Cannabis</taxon>
    </lineage>
</organism>
<dbReference type="GO" id="GO:0004523">
    <property type="term" value="F:RNA-DNA hybrid ribonuclease activity"/>
    <property type="evidence" value="ECO:0007669"/>
    <property type="project" value="InterPro"/>
</dbReference>
<proteinExistence type="predicted"/>
<dbReference type="Pfam" id="PF13966">
    <property type="entry name" value="zf-RVT"/>
    <property type="match status" value="1"/>
</dbReference>
<keyword evidence="4" id="KW-1185">Reference proteome</keyword>
<dbReference type="InterPro" id="IPR036397">
    <property type="entry name" value="RNaseH_sf"/>
</dbReference>
<feature type="transmembrane region" description="Helical" evidence="1">
    <location>
        <begin position="782"/>
        <end position="804"/>
    </location>
</feature>
<dbReference type="Proteomes" id="UP000596661">
    <property type="component" value="Chromosome 3"/>
</dbReference>
<evidence type="ECO:0000259" key="2">
    <source>
        <dbReference type="PROSITE" id="PS50878"/>
    </source>
</evidence>
<reference evidence="3" key="1">
    <citation type="submission" date="2018-11" db="EMBL/GenBank/DDBJ databases">
        <authorList>
            <person name="Grassa J C."/>
        </authorList>
    </citation>
    <scope>NUCLEOTIDE SEQUENCE [LARGE SCALE GENOMIC DNA]</scope>
</reference>
<dbReference type="AlphaFoldDB" id="A0A803P512"/>
<dbReference type="Pfam" id="PF13456">
    <property type="entry name" value="RVT_3"/>
    <property type="match status" value="1"/>
</dbReference>
<dbReference type="Gene3D" id="3.30.420.10">
    <property type="entry name" value="Ribonuclease H-like superfamily/Ribonuclease H"/>
    <property type="match status" value="1"/>
</dbReference>
<dbReference type="CDD" id="cd06222">
    <property type="entry name" value="RNase_H_like"/>
    <property type="match status" value="1"/>
</dbReference>
<dbReference type="Gramene" id="evm.model.03.1372">
    <property type="protein sequence ID" value="cds.evm.model.03.1372"/>
    <property type="gene ID" value="evm.TU.03.1372"/>
</dbReference>
<name>A0A803P512_CANSA</name>
<reference evidence="3" key="2">
    <citation type="submission" date="2021-03" db="UniProtKB">
        <authorList>
            <consortium name="EnsemblPlants"/>
        </authorList>
    </citation>
    <scope>IDENTIFICATION</scope>
</reference>
<evidence type="ECO:0000313" key="4">
    <source>
        <dbReference type="Proteomes" id="UP000596661"/>
    </source>
</evidence>